<dbReference type="RefSeq" id="WP_188686890.1">
    <property type="nucleotide sequence ID" value="NZ_BMIS01000020.1"/>
</dbReference>
<comment type="caution">
    <text evidence="2">The sequence shown here is derived from an EMBL/GenBank/DDBJ whole genome shotgun (WGS) entry which is preliminary data.</text>
</comment>
<sequence>MSHGTLLISDYRSHRLFRWSLPEGGGSTKSSAGVLNEEPRPGVLAEHAGFLALPSGGRFAAAYADDLRGRLVLLGREGSLSAEVPIAIPAEHLAISDCGSFLAVTTGCGMNIEPFSDLLTLIDLRPEAPTPVRVRVRMGEPGVAVVRDDEDRLHVLLRHRGETAASGEFIGRGAVEAIPVEKILTAGPHVPQVRGAVTEDIAPDGHGDVYDPVNKSFWCSTSRGLERFVVLGGRPVAQGITAWPVAGRAFYLRIEPVSRRIWATLRGGTGDPASWAQWTNWVMSATIGPDGALTPETIPLPQGLVFRLDVAPDSASGTLISPDGDLVWIVDVGAEGLSLRQGDLAPMTYPPRPGRPPWDGGPDGSAQRRAVAVLPELEVVAVTSGGDGKVELHRRGSEGLVQTRLCRPGEELGEESLNEVLDVPLDEGGHMMWLPGTPREQVDLIGR</sequence>
<evidence type="ECO:0000313" key="2">
    <source>
        <dbReference type="EMBL" id="GGE78616.1"/>
    </source>
</evidence>
<gene>
    <name evidence="2" type="ORF">GCM10011401_27380</name>
</gene>
<dbReference type="AlphaFoldDB" id="A0A917AWD7"/>
<dbReference type="EMBL" id="BMIS01000020">
    <property type="protein sequence ID" value="GGE78616.1"/>
    <property type="molecule type" value="Genomic_DNA"/>
</dbReference>
<name>A0A917AWD7_9MICC</name>
<protein>
    <submittedName>
        <fullName evidence="2">Uncharacterized protein</fullName>
    </submittedName>
</protein>
<dbReference type="SUPFAM" id="SSF63829">
    <property type="entry name" value="Calcium-dependent phosphotriesterase"/>
    <property type="match status" value="1"/>
</dbReference>
<reference evidence="2" key="2">
    <citation type="submission" date="2020-09" db="EMBL/GenBank/DDBJ databases">
        <authorList>
            <person name="Sun Q."/>
            <person name="Zhou Y."/>
        </authorList>
    </citation>
    <scope>NUCLEOTIDE SEQUENCE</scope>
    <source>
        <strain evidence="2">CGMCC 1.15388</strain>
    </source>
</reference>
<accession>A0A917AWD7</accession>
<evidence type="ECO:0000313" key="3">
    <source>
        <dbReference type="Proteomes" id="UP000633136"/>
    </source>
</evidence>
<organism evidence="2 3">
    <name type="scientific">Nesterenkonia cremea</name>
    <dbReference type="NCBI Taxonomy" id="1882340"/>
    <lineage>
        <taxon>Bacteria</taxon>
        <taxon>Bacillati</taxon>
        <taxon>Actinomycetota</taxon>
        <taxon>Actinomycetes</taxon>
        <taxon>Micrococcales</taxon>
        <taxon>Micrococcaceae</taxon>
        <taxon>Nesterenkonia</taxon>
    </lineage>
</organism>
<proteinExistence type="predicted"/>
<dbReference type="Proteomes" id="UP000633136">
    <property type="component" value="Unassembled WGS sequence"/>
</dbReference>
<evidence type="ECO:0000256" key="1">
    <source>
        <dbReference type="SAM" id="MobiDB-lite"/>
    </source>
</evidence>
<feature type="region of interest" description="Disordered" evidence="1">
    <location>
        <begin position="343"/>
        <end position="366"/>
    </location>
</feature>
<reference evidence="2" key="1">
    <citation type="journal article" date="2014" name="Int. J. Syst. Evol. Microbiol.">
        <title>Complete genome sequence of Corynebacterium casei LMG S-19264T (=DSM 44701T), isolated from a smear-ripened cheese.</title>
        <authorList>
            <consortium name="US DOE Joint Genome Institute (JGI-PGF)"/>
            <person name="Walter F."/>
            <person name="Albersmeier A."/>
            <person name="Kalinowski J."/>
            <person name="Ruckert C."/>
        </authorList>
    </citation>
    <scope>NUCLEOTIDE SEQUENCE</scope>
    <source>
        <strain evidence="2">CGMCC 1.15388</strain>
    </source>
</reference>
<keyword evidence="3" id="KW-1185">Reference proteome</keyword>